<dbReference type="Proteomes" id="UP001157418">
    <property type="component" value="Unassembled WGS sequence"/>
</dbReference>
<keyword evidence="2" id="KW-1185">Reference proteome</keyword>
<dbReference type="AlphaFoldDB" id="A0AAU9NWK8"/>
<dbReference type="PANTHER" id="PTHR35307">
    <property type="entry name" value="PROTEIN, PUTATIVE-RELATED"/>
    <property type="match status" value="1"/>
</dbReference>
<dbReference type="EMBL" id="CAKMRJ010005412">
    <property type="protein sequence ID" value="CAH1442189.1"/>
    <property type="molecule type" value="Genomic_DNA"/>
</dbReference>
<evidence type="ECO:0000313" key="2">
    <source>
        <dbReference type="Proteomes" id="UP001157418"/>
    </source>
</evidence>
<name>A0AAU9NWK8_9ASTR</name>
<gene>
    <name evidence="1" type="ORF">LVIROSA_LOCUS28197</name>
</gene>
<protein>
    <submittedName>
        <fullName evidence="1">Uncharacterized protein</fullName>
    </submittedName>
</protein>
<proteinExistence type="predicted"/>
<evidence type="ECO:0000313" key="1">
    <source>
        <dbReference type="EMBL" id="CAH1442189.1"/>
    </source>
</evidence>
<dbReference type="PANTHER" id="PTHR35307:SF9">
    <property type="entry name" value="TRANSMEMBRANE PROTEIN"/>
    <property type="match status" value="1"/>
</dbReference>
<reference evidence="1 2" key="1">
    <citation type="submission" date="2022-01" db="EMBL/GenBank/DDBJ databases">
        <authorList>
            <person name="Xiong W."/>
            <person name="Schranz E."/>
        </authorList>
    </citation>
    <scope>NUCLEOTIDE SEQUENCE [LARGE SCALE GENOMIC DNA]</scope>
</reference>
<accession>A0AAU9NWK8</accession>
<organism evidence="1 2">
    <name type="scientific">Lactuca virosa</name>
    <dbReference type="NCBI Taxonomy" id="75947"/>
    <lineage>
        <taxon>Eukaryota</taxon>
        <taxon>Viridiplantae</taxon>
        <taxon>Streptophyta</taxon>
        <taxon>Embryophyta</taxon>
        <taxon>Tracheophyta</taxon>
        <taxon>Spermatophyta</taxon>
        <taxon>Magnoliopsida</taxon>
        <taxon>eudicotyledons</taxon>
        <taxon>Gunneridae</taxon>
        <taxon>Pentapetalae</taxon>
        <taxon>asterids</taxon>
        <taxon>campanulids</taxon>
        <taxon>Asterales</taxon>
        <taxon>Asteraceae</taxon>
        <taxon>Cichorioideae</taxon>
        <taxon>Cichorieae</taxon>
        <taxon>Lactucinae</taxon>
        <taxon>Lactuca</taxon>
    </lineage>
</organism>
<sequence>MFDCHQSFHPLYEIEQAPPTTCSESRNVGFKGFSFGKTALSLHISQAAIARRFKEEPNASNSNVISDMEEYTGYVLQIEQDAKLSKRILRNALNSITRLLQESEKKEPRNLMKLLEKSTGFYGVIEFDNDGVPHLHPEET</sequence>
<comment type="caution">
    <text evidence="1">The sequence shown here is derived from an EMBL/GenBank/DDBJ whole genome shotgun (WGS) entry which is preliminary data.</text>
</comment>